<keyword evidence="3" id="KW-0812">Transmembrane</keyword>
<dbReference type="GO" id="GO:0098542">
    <property type="term" value="P:defense response to other organism"/>
    <property type="evidence" value="ECO:0007669"/>
    <property type="project" value="InterPro"/>
</dbReference>
<dbReference type="EMBL" id="LR743601">
    <property type="protein sequence ID" value="CAA2631260.1"/>
    <property type="molecule type" value="Genomic_DNA"/>
</dbReference>
<evidence type="ECO:0000256" key="3">
    <source>
        <dbReference type="SAM" id="Phobius"/>
    </source>
</evidence>
<evidence type="ECO:0000313" key="5">
    <source>
        <dbReference type="Proteomes" id="UP001189122"/>
    </source>
</evidence>
<reference evidence="4 5" key="1">
    <citation type="submission" date="2019-12" db="EMBL/GenBank/DDBJ databases">
        <authorList>
            <person name="Scholz U."/>
            <person name="Mascher M."/>
            <person name="Fiebig A."/>
        </authorList>
    </citation>
    <scope>NUCLEOTIDE SEQUENCE</scope>
</reference>
<dbReference type="GO" id="GO:0016020">
    <property type="term" value="C:membrane"/>
    <property type="evidence" value="ECO:0007669"/>
    <property type="project" value="UniProtKB-SubCell"/>
</dbReference>
<evidence type="ECO:0000313" key="4">
    <source>
        <dbReference type="EMBL" id="CAA2631260.1"/>
    </source>
</evidence>
<dbReference type="Proteomes" id="UP001189122">
    <property type="component" value="Unassembled WGS sequence"/>
</dbReference>
<name>A0A7I8JLR4_SPIIN</name>
<dbReference type="InterPro" id="IPR044839">
    <property type="entry name" value="NDR1-like"/>
</dbReference>
<keyword evidence="2 3" id="KW-0472">Membrane</keyword>
<protein>
    <submittedName>
        <fullName evidence="4">Uncharacterized protein</fullName>
    </submittedName>
</protein>
<evidence type="ECO:0000256" key="2">
    <source>
        <dbReference type="ARBA" id="ARBA00023136"/>
    </source>
</evidence>
<dbReference type="EMBL" id="CACRZD030000014">
    <property type="protein sequence ID" value="CAA6670503.1"/>
    <property type="molecule type" value="Genomic_DNA"/>
</dbReference>
<feature type="transmembrane region" description="Helical" evidence="3">
    <location>
        <begin position="74"/>
        <end position="98"/>
    </location>
</feature>
<dbReference type="AlphaFoldDB" id="A0A7I8JLR4"/>
<dbReference type="PANTHER" id="PTHR31234">
    <property type="entry name" value="LATE EMBRYOGENESIS ABUNDANT (LEA) HYDROXYPROLINE-RICH GLYCOPROTEIN FAMILY"/>
    <property type="match status" value="1"/>
</dbReference>
<organism evidence="4">
    <name type="scientific">Spirodela intermedia</name>
    <name type="common">Intermediate duckweed</name>
    <dbReference type="NCBI Taxonomy" id="51605"/>
    <lineage>
        <taxon>Eukaryota</taxon>
        <taxon>Viridiplantae</taxon>
        <taxon>Streptophyta</taxon>
        <taxon>Embryophyta</taxon>
        <taxon>Tracheophyta</taxon>
        <taxon>Spermatophyta</taxon>
        <taxon>Magnoliopsida</taxon>
        <taxon>Liliopsida</taxon>
        <taxon>Araceae</taxon>
        <taxon>Lemnoideae</taxon>
        <taxon>Spirodela</taxon>
    </lineage>
</organism>
<sequence>MAKPGGGAAAAEAATAAGEPLLLPHQHHQPPLPAYYGVPVGGYPLPPPPPQPYVVLLPFRRRRHQGRCSCCNSLLSSSSLLALFSAALLLGAAGFFLWPSDPEVRLSRLTGTLTLDVDVDLKIRVVNRDFFSLDYDEIRVGIGYRGRSLGGVSYVDARLRLDGIRVFEDVFFLIEDLARGSVPFDTTTELRSGQLHLFGIDVPLEGRVSCSINVDVGTRESPARTAMQT</sequence>
<accession>A0A7I8JLR4</accession>
<keyword evidence="3" id="KW-1133">Transmembrane helix</keyword>
<comment type="subcellular location">
    <subcellularLocation>
        <location evidence="1">Membrane</location>
    </subcellularLocation>
</comment>
<gene>
    <name evidence="4" type="ORF">SI7747_14016908</name>
</gene>
<dbReference type="SUPFAM" id="SSF117070">
    <property type="entry name" value="LEA14-like"/>
    <property type="match status" value="1"/>
</dbReference>
<dbReference type="PANTHER" id="PTHR31234:SF4">
    <property type="entry name" value="EXPRESSED PROTEIN"/>
    <property type="match status" value="1"/>
</dbReference>
<evidence type="ECO:0000256" key="1">
    <source>
        <dbReference type="ARBA" id="ARBA00004370"/>
    </source>
</evidence>
<proteinExistence type="predicted"/>
<keyword evidence="5" id="KW-1185">Reference proteome</keyword>